<name>A0A5B7HZF2_PORTR</name>
<comment type="caution">
    <text evidence="2">The sequence shown here is derived from an EMBL/GenBank/DDBJ whole genome shotgun (WGS) entry which is preliminary data.</text>
</comment>
<evidence type="ECO:0000313" key="2">
    <source>
        <dbReference type="EMBL" id="MPC74088.1"/>
    </source>
</evidence>
<dbReference type="AlphaFoldDB" id="A0A5B7HZF2"/>
<organism evidence="2 3">
    <name type="scientific">Portunus trituberculatus</name>
    <name type="common">Swimming crab</name>
    <name type="synonym">Neptunus trituberculatus</name>
    <dbReference type="NCBI Taxonomy" id="210409"/>
    <lineage>
        <taxon>Eukaryota</taxon>
        <taxon>Metazoa</taxon>
        <taxon>Ecdysozoa</taxon>
        <taxon>Arthropoda</taxon>
        <taxon>Crustacea</taxon>
        <taxon>Multicrustacea</taxon>
        <taxon>Malacostraca</taxon>
        <taxon>Eumalacostraca</taxon>
        <taxon>Eucarida</taxon>
        <taxon>Decapoda</taxon>
        <taxon>Pleocyemata</taxon>
        <taxon>Brachyura</taxon>
        <taxon>Eubrachyura</taxon>
        <taxon>Portunoidea</taxon>
        <taxon>Portunidae</taxon>
        <taxon>Portuninae</taxon>
        <taxon>Portunus</taxon>
    </lineage>
</organism>
<reference evidence="2 3" key="1">
    <citation type="submission" date="2019-05" db="EMBL/GenBank/DDBJ databases">
        <title>Another draft genome of Portunus trituberculatus and its Hox gene families provides insights of decapod evolution.</title>
        <authorList>
            <person name="Jeong J.-H."/>
            <person name="Song I."/>
            <person name="Kim S."/>
            <person name="Choi T."/>
            <person name="Kim D."/>
            <person name="Ryu S."/>
            <person name="Kim W."/>
        </authorList>
    </citation>
    <scope>NUCLEOTIDE SEQUENCE [LARGE SCALE GENOMIC DNA]</scope>
    <source>
        <tissue evidence="2">Muscle</tissue>
    </source>
</reference>
<feature type="compositionally biased region" description="Polar residues" evidence="1">
    <location>
        <begin position="24"/>
        <end position="35"/>
    </location>
</feature>
<protein>
    <submittedName>
        <fullName evidence="2">Uncharacterized protein</fullName>
    </submittedName>
</protein>
<dbReference type="EMBL" id="VSRR010038215">
    <property type="protein sequence ID" value="MPC74088.1"/>
    <property type="molecule type" value="Genomic_DNA"/>
</dbReference>
<evidence type="ECO:0000313" key="3">
    <source>
        <dbReference type="Proteomes" id="UP000324222"/>
    </source>
</evidence>
<feature type="region of interest" description="Disordered" evidence="1">
    <location>
        <begin position="1"/>
        <end position="50"/>
    </location>
</feature>
<gene>
    <name evidence="2" type="ORF">E2C01_068433</name>
</gene>
<evidence type="ECO:0000256" key="1">
    <source>
        <dbReference type="SAM" id="MobiDB-lite"/>
    </source>
</evidence>
<proteinExistence type="predicted"/>
<dbReference type="Proteomes" id="UP000324222">
    <property type="component" value="Unassembled WGS sequence"/>
</dbReference>
<accession>A0A5B7HZF2</accession>
<keyword evidence="3" id="KW-1185">Reference proteome</keyword>
<sequence>MTAVAGEGMERSSRSPEAAGAQAGCSSGETRNQLGERQGVHRGARAEMSRAVRMSQSFGADWRVLG</sequence>